<keyword evidence="2" id="KW-0812">Transmembrane</keyword>
<proteinExistence type="predicted"/>
<sequence>MVRAAFLTSAVLGLAGLAVALTSSHLAGAPVLLGISTVVAVLAVAGLAAQPWLARVRGTAHAATGLVVVTLVLAHVGALLALSPDDALFAMSPDGPTRARMALTSLVLLAVVVVLGASRRRLGWSRPTFRLLHGGFALLAAVLGIGHAVLTDGALEGVGTAVLVASGVLSVAGSAAGLLSRRVPAPRATPAVPASGTGRAGGPPRPGPRTG</sequence>
<comment type="caution">
    <text evidence="3">The sequence shown here is derived from an EMBL/GenBank/DDBJ whole genome shotgun (WGS) entry which is preliminary data.</text>
</comment>
<evidence type="ECO:0000313" key="3">
    <source>
        <dbReference type="EMBL" id="MFC5062628.1"/>
    </source>
</evidence>
<feature type="region of interest" description="Disordered" evidence="1">
    <location>
        <begin position="186"/>
        <end position="211"/>
    </location>
</feature>
<reference evidence="4" key="1">
    <citation type="journal article" date="2019" name="Int. J. Syst. Evol. Microbiol.">
        <title>The Global Catalogue of Microorganisms (GCM) 10K type strain sequencing project: providing services to taxonomists for standard genome sequencing and annotation.</title>
        <authorList>
            <consortium name="The Broad Institute Genomics Platform"/>
            <consortium name="The Broad Institute Genome Sequencing Center for Infectious Disease"/>
            <person name="Wu L."/>
            <person name="Ma J."/>
        </authorList>
    </citation>
    <scope>NUCLEOTIDE SEQUENCE [LARGE SCALE GENOMIC DNA]</scope>
    <source>
        <strain evidence="4">CGMCC 4.7093</strain>
    </source>
</reference>
<feature type="transmembrane region" description="Helical" evidence="2">
    <location>
        <begin position="157"/>
        <end position="179"/>
    </location>
</feature>
<keyword evidence="2" id="KW-1133">Transmembrane helix</keyword>
<feature type="transmembrane region" description="Helical" evidence="2">
    <location>
        <begin position="61"/>
        <end position="81"/>
    </location>
</feature>
<evidence type="ECO:0000313" key="4">
    <source>
        <dbReference type="Proteomes" id="UP001595947"/>
    </source>
</evidence>
<dbReference type="EMBL" id="JBHSIV010000008">
    <property type="protein sequence ID" value="MFC5062628.1"/>
    <property type="molecule type" value="Genomic_DNA"/>
</dbReference>
<evidence type="ECO:0000256" key="2">
    <source>
        <dbReference type="SAM" id="Phobius"/>
    </source>
</evidence>
<evidence type="ECO:0000256" key="1">
    <source>
        <dbReference type="SAM" id="MobiDB-lite"/>
    </source>
</evidence>
<evidence type="ECO:0008006" key="5">
    <source>
        <dbReference type="Google" id="ProtNLM"/>
    </source>
</evidence>
<feature type="compositionally biased region" description="Low complexity" evidence="1">
    <location>
        <begin position="186"/>
        <end position="197"/>
    </location>
</feature>
<gene>
    <name evidence="3" type="ORF">ACFPBZ_10455</name>
</gene>
<organism evidence="3 4">
    <name type="scientific">Actinomycetospora atypica</name>
    <dbReference type="NCBI Taxonomy" id="1290095"/>
    <lineage>
        <taxon>Bacteria</taxon>
        <taxon>Bacillati</taxon>
        <taxon>Actinomycetota</taxon>
        <taxon>Actinomycetes</taxon>
        <taxon>Pseudonocardiales</taxon>
        <taxon>Pseudonocardiaceae</taxon>
        <taxon>Actinomycetospora</taxon>
    </lineage>
</organism>
<protein>
    <recommendedName>
        <fullName evidence="5">Ferric reductase</fullName>
    </recommendedName>
</protein>
<feature type="transmembrane region" description="Helical" evidence="2">
    <location>
        <begin position="131"/>
        <end position="151"/>
    </location>
</feature>
<name>A0ABV9YML5_9PSEU</name>
<keyword evidence="2" id="KW-0472">Membrane</keyword>
<dbReference type="Proteomes" id="UP001595947">
    <property type="component" value="Unassembled WGS sequence"/>
</dbReference>
<accession>A0ABV9YML5</accession>
<feature type="transmembrane region" description="Helical" evidence="2">
    <location>
        <begin position="101"/>
        <end position="119"/>
    </location>
</feature>
<feature type="transmembrane region" description="Helical" evidence="2">
    <location>
        <begin position="30"/>
        <end position="49"/>
    </location>
</feature>
<keyword evidence="4" id="KW-1185">Reference proteome</keyword>